<dbReference type="InterPro" id="IPR025877">
    <property type="entry name" value="MobA-like_NTP_Trfase"/>
</dbReference>
<dbReference type="RefSeq" id="WP_126451368.1">
    <property type="nucleotide sequence ID" value="NZ_BMQS01000027.1"/>
</dbReference>
<gene>
    <name evidence="3" type="ORF">GCM10007116_21080</name>
    <name evidence="2" type="ORF">HS1genome_1462</name>
</gene>
<dbReference type="Gene3D" id="3.90.550.10">
    <property type="entry name" value="Spore Coat Polysaccharide Biosynthesis Protein SpsA, Chain A"/>
    <property type="match status" value="1"/>
</dbReference>
<dbReference type="Proteomes" id="UP000616143">
    <property type="component" value="Unassembled WGS sequence"/>
</dbReference>
<dbReference type="AlphaFoldDB" id="A0A348B4H1"/>
<reference evidence="3" key="4">
    <citation type="submission" date="2020-09" db="EMBL/GenBank/DDBJ databases">
        <authorList>
            <person name="Sun Q."/>
            <person name="Ohkuma M."/>
        </authorList>
    </citation>
    <scope>NUCLEOTIDE SEQUENCE</scope>
    <source>
        <strain evidence="3">JCM 31740</strain>
    </source>
</reference>
<dbReference type="GO" id="GO:0016779">
    <property type="term" value="F:nucleotidyltransferase activity"/>
    <property type="evidence" value="ECO:0007669"/>
    <property type="project" value="UniProtKB-ARBA"/>
</dbReference>
<name>A0A348B4H1_9CREN</name>
<protein>
    <recommendedName>
        <fullName evidence="1">MobA-like NTP transferase domain-containing protein</fullName>
    </recommendedName>
</protein>
<evidence type="ECO:0000313" key="4">
    <source>
        <dbReference type="Proteomes" id="UP000276741"/>
    </source>
</evidence>
<dbReference type="EMBL" id="AP018553">
    <property type="protein sequence ID" value="BBD73073.1"/>
    <property type="molecule type" value="Genomic_DNA"/>
</dbReference>
<evidence type="ECO:0000313" key="2">
    <source>
        <dbReference type="EMBL" id="BBD73073.1"/>
    </source>
</evidence>
<feature type="domain" description="MobA-like NTP transferase" evidence="1">
    <location>
        <begin position="1"/>
        <end position="103"/>
    </location>
</feature>
<reference evidence="3" key="1">
    <citation type="journal article" date="2014" name="Int. J. Syst. Evol. Microbiol.">
        <title>Complete genome sequence of Corynebacterium casei LMG S-19264T (=DSM 44701T), isolated from a smear-ripened cheese.</title>
        <authorList>
            <consortium name="US DOE Joint Genome Institute (JGI-PGF)"/>
            <person name="Walter F."/>
            <person name="Albersmeier A."/>
            <person name="Kalinowski J."/>
            <person name="Ruckert C."/>
        </authorList>
    </citation>
    <scope>NUCLEOTIDE SEQUENCE</scope>
    <source>
        <strain evidence="3">JCM 31740</strain>
    </source>
</reference>
<accession>A0A348B4H1</accession>
<dbReference type="InterPro" id="IPR029044">
    <property type="entry name" value="Nucleotide-diphossugar_trans"/>
</dbReference>
<dbReference type="Pfam" id="PF12804">
    <property type="entry name" value="NTP_transf_3"/>
    <property type="match status" value="1"/>
</dbReference>
<sequence length="159" mass="16851">MAGGLGTRLSPDKPLLEVCGRPMALRMAEVGGRLGPVTFAVVRGRPGEGLPGPKVYTSGRGYEWDVVEAVEAVGTPALVLPADVPLIRVDHLFALVEGCEADLCNLLSLGRFVGISLWRSSRPATHQDVELGERILNVNGPVELELARGECAKVAEGRS</sequence>
<dbReference type="EMBL" id="BMQS01000027">
    <property type="protein sequence ID" value="GGU04062.1"/>
    <property type="molecule type" value="Genomic_DNA"/>
</dbReference>
<dbReference type="Proteomes" id="UP000276741">
    <property type="component" value="Chromosome"/>
</dbReference>
<organism evidence="2 4">
    <name type="scientific">Sulfodiicoccus acidiphilus</name>
    <dbReference type="NCBI Taxonomy" id="1670455"/>
    <lineage>
        <taxon>Archaea</taxon>
        <taxon>Thermoproteota</taxon>
        <taxon>Thermoprotei</taxon>
        <taxon>Sulfolobales</taxon>
        <taxon>Sulfolobaceae</taxon>
        <taxon>Sulfodiicoccus</taxon>
    </lineage>
</organism>
<reference evidence="2" key="3">
    <citation type="journal article" date="2019" name="BMC Res. Notes">
        <title>Complete genome sequence of the Sulfodiicoccus acidiphilus strain HS-1T, the first crenarchaeon that lacks polB3, isolated from an acidic hot spring in Ohwaku-dani, Hakone, Japan.</title>
        <authorList>
            <person name="Sakai H.D."/>
            <person name="Kurosawa N."/>
        </authorList>
    </citation>
    <scope>NUCLEOTIDE SEQUENCE</scope>
    <source>
        <strain evidence="2">HS-1</strain>
    </source>
</reference>
<reference evidence="4" key="2">
    <citation type="submission" date="2018-04" db="EMBL/GenBank/DDBJ databases">
        <title>Complete genome sequence of Sulfodiicoccus acidiphilus strain HS-1.</title>
        <authorList>
            <person name="Sakai H.D."/>
            <person name="Kurosawa N."/>
        </authorList>
    </citation>
    <scope>NUCLEOTIDE SEQUENCE [LARGE SCALE GENOMIC DNA]</scope>
    <source>
        <strain evidence="4">HS-1</strain>
    </source>
</reference>
<proteinExistence type="predicted"/>
<evidence type="ECO:0000259" key="1">
    <source>
        <dbReference type="Pfam" id="PF12804"/>
    </source>
</evidence>
<dbReference type="SUPFAM" id="SSF53448">
    <property type="entry name" value="Nucleotide-diphospho-sugar transferases"/>
    <property type="match status" value="1"/>
</dbReference>
<keyword evidence="4" id="KW-1185">Reference proteome</keyword>
<dbReference type="OrthoDB" id="28434at2157"/>
<evidence type="ECO:0000313" key="3">
    <source>
        <dbReference type="EMBL" id="GGU04062.1"/>
    </source>
</evidence>
<dbReference type="KEGG" id="sacd:HS1genome_1462"/>